<keyword evidence="11" id="KW-1185">Reference proteome</keyword>
<reference evidence="10 11" key="1">
    <citation type="submission" date="2020-07" db="EMBL/GenBank/DDBJ databases">
        <title>The yeast mating-type switching endonuclease HO is a domesticated member of an unorthodox homing genetic element family.</title>
        <authorList>
            <person name="Coughlan A.Y."/>
            <person name="Lombardi L."/>
            <person name="Braun-Galleani S."/>
            <person name="Martos A.R."/>
            <person name="Galeote V."/>
            <person name="Bigey F."/>
            <person name="Dequin S."/>
            <person name="Byrne K.P."/>
            <person name="Wolfe K.H."/>
        </authorList>
    </citation>
    <scope>NUCLEOTIDE SEQUENCE [LARGE SCALE GENOMIC DNA]</scope>
    <source>
        <strain evidence="10 11">NRRL Y-6702</strain>
    </source>
</reference>
<dbReference type="InterPro" id="IPR039670">
    <property type="entry name" value="NPC2-like"/>
</dbReference>
<evidence type="ECO:0000256" key="8">
    <source>
        <dbReference type="SAM" id="SignalP"/>
    </source>
</evidence>
<dbReference type="GeneID" id="59235640"/>
<dbReference type="SUPFAM" id="SSF81296">
    <property type="entry name" value="E set domains"/>
    <property type="match status" value="1"/>
</dbReference>
<sequence>MHYLFALINFLSLVSAFALGGVVAFFPDAPGQDKPIPGGSPLFQCDTVEKQLLKIENIVLSPNPPIRGENLTISAVGELLETVDEGSYIDVEVRLGYIKLLSQTYDLCESLEENDVDGLTCPLSSGQYSLVKEVEVPAEVPPGKYVIVARAYSAGDDLITCVTGEVTFPAA</sequence>
<evidence type="ECO:0000256" key="6">
    <source>
        <dbReference type="ARBA" id="ARBA00022729"/>
    </source>
</evidence>
<feature type="domain" description="MD-2-related lipid-recognition" evidence="9">
    <location>
        <begin position="42"/>
        <end position="166"/>
    </location>
</feature>
<dbReference type="Proteomes" id="UP000509704">
    <property type="component" value="Chromosome 3"/>
</dbReference>
<gene>
    <name evidence="10" type="ORF">HG535_0C02950</name>
</gene>
<dbReference type="Gene3D" id="2.70.220.10">
    <property type="entry name" value="Ganglioside GM2 activator"/>
    <property type="match status" value="1"/>
</dbReference>
<keyword evidence="6 8" id="KW-0732">Signal</keyword>
<dbReference type="EMBL" id="CP058606">
    <property type="protein sequence ID" value="QLG71943.1"/>
    <property type="molecule type" value="Genomic_DNA"/>
</dbReference>
<dbReference type="GO" id="GO:0032934">
    <property type="term" value="F:sterol binding"/>
    <property type="evidence" value="ECO:0007669"/>
    <property type="project" value="InterPro"/>
</dbReference>
<evidence type="ECO:0000256" key="3">
    <source>
        <dbReference type="ARBA" id="ARBA00011245"/>
    </source>
</evidence>
<organism evidence="10 11">
    <name type="scientific">Zygotorulaspora mrakii</name>
    <name type="common">Zygosaccharomyces mrakii</name>
    <dbReference type="NCBI Taxonomy" id="42260"/>
    <lineage>
        <taxon>Eukaryota</taxon>
        <taxon>Fungi</taxon>
        <taxon>Dikarya</taxon>
        <taxon>Ascomycota</taxon>
        <taxon>Saccharomycotina</taxon>
        <taxon>Saccharomycetes</taxon>
        <taxon>Saccharomycetales</taxon>
        <taxon>Saccharomycetaceae</taxon>
        <taxon>Zygotorulaspora</taxon>
    </lineage>
</organism>
<dbReference type="AlphaFoldDB" id="A0A7H9B0B9"/>
<proteinExistence type="inferred from homology"/>
<dbReference type="OrthoDB" id="6409159at2759"/>
<dbReference type="PANTHER" id="PTHR11306">
    <property type="entry name" value="NIEMANN PICK TYPE C2 PROTEIN NPC2-RELATED"/>
    <property type="match status" value="1"/>
</dbReference>
<evidence type="ECO:0000256" key="5">
    <source>
        <dbReference type="ARBA" id="ARBA00022448"/>
    </source>
</evidence>
<evidence type="ECO:0000256" key="1">
    <source>
        <dbReference type="ARBA" id="ARBA00002053"/>
    </source>
</evidence>
<dbReference type="RefSeq" id="XP_037143671.1">
    <property type="nucleotide sequence ID" value="XM_037287776.1"/>
</dbReference>
<dbReference type="GO" id="GO:0032366">
    <property type="term" value="P:intracellular sterol transport"/>
    <property type="evidence" value="ECO:0007669"/>
    <property type="project" value="InterPro"/>
</dbReference>
<dbReference type="SMART" id="SM00737">
    <property type="entry name" value="ML"/>
    <property type="match status" value="1"/>
</dbReference>
<feature type="chain" id="PRO_5028884728" description="Phosphatidylglycerol/phosphatidylinositol transfer protein" evidence="8">
    <location>
        <begin position="17"/>
        <end position="171"/>
    </location>
</feature>
<evidence type="ECO:0000256" key="2">
    <source>
        <dbReference type="ARBA" id="ARBA00006370"/>
    </source>
</evidence>
<dbReference type="InterPro" id="IPR003172">
    <property type="entry name" value="ML_dom"/>
</dbReference>
<keyword evidence="7" id="KW-0445">Lipid transport</keyword>
<comment type="similarity">
    <text evidence="2">Belongs to the NPC2 family.</text>
</comment>
<feature type="signal peptide" evidence="8">
    <location>
        <begin position="1"/>
        <end position="16"/>
    </location>
</feature>
<name>A0A7H9B0B9_ZYGMR</name>
<keyword evidence="5" id="KW-0813">Transport</keyword>
<evidence type="ECO:0000313" key="11">
    <source>
        <dbReference type="Proteomes" id="UP000509704"/>
    </source>
</evidence>
<protein>
    <recommendedName>
        <fullName evidence="4">Phosphatidylglycerol/phosphatidylinositol transfer protein</fullName>
    </recommendedName>
</protein>
<dbReference type="InterPro" id="IPR014756">
    <property type="entry name" value="Ig_E-set"/>
</dbReference>
<evidence type="ECO:0000256" key="4">
    <source>
        <dbReference type="ARBA" id="ARBA00016056"/>
    </source>
</evidence>
<dbReference type="CDD" id="cd00917">
    <property type="entry name" value="PG-PI_TP"/>
    <property type="match status" value="1"/>
</dbReference>
<dbReference type="InterPro" id="IPR033917">
    <property type="entry name" value="ML_PG-PI_TP"/>
</dbReference>
<dbReference type="KEGG" id="zmk:HG535_0C02950"/>
<evidence type="ECO:0000259" key="9">
    <source>
        <dbReference type="SMART" id="SM00737"/>
    </source>
</evidence>
<accession>A0A7H9B0B9</accession>
<evidence type="ECO:0000313" key="10">
    <source>
        <dbReference type="EMBL" id="QLG71943.1"/>
    </source>
</evidence>
<dbReference type="PANTHER" id="PTHR11306:SF0">
    <property type="entry name" value="PHOSPHATIDYLGLYCEROL_PHOSPHATIDYLINOSITOL TRANSFER PROTEIN"/>
    <property type="match status" value="1"/>
</dbReference>
<dbReference type="InterPro" id="IPR036846">
    <property type="entry name" value="GM2-AP_sf"/>
</dbReference>
<evidence type="ECO:0000256" key="7">
    <source>
        <dbReference type="ARBA" id="ARBA00023055"/>
    </source>
</evidence>
<comment type="subunit">
    <text evidence="3">Monomer.</text>
</comment>
<comment type="function">
    <text evidence="1">Catalyzes the intermembrane transfer of phosphatidylglycerol and phosphatidylinositol.</text>
</comment>
<dbReference type="Pfam" id="PF02221">
    <property type="entry name" value="E1_DerP2_DerF2"/>
    <property type="match status" value="1"/>
</dbReference>